<dbReference type="RefSeq" id="WP_108213922.1">
    <property type="nucleotide sequence ID" value="NZ_QBKI01000016.1"/>
</dbReference>
<name>A0A2T5Y3C2_9BACT</name>
<comment type="subcellular location">
    <subcellularLocation>
        <location evidence="1">Cell membrane</location>
        <topology evidence="1">Multi-pass membrane protein</topology>
    </subcellularLocation>
</comment>
<evidence type="ECO:0000256" key="6">
    <source>
        <dbReference type="ARBA" id="ARBA00023136"/>
    </source>
</evidence>
<feature type="transmembrane region" description="Helical" evidence="7">
    <location>
        <begin position="365"/>
        <end position="383"/>
    </location>
</feature>
<organism evidence="8 9">
    <name type="scientific">Pontibacter mucosus</name>
    <dbReference type="NCBI Taxonomy" id="1649266"/>
    <lineage>
        <taxon>Bacteria</taxon>
        <taxon>Pseudomonadati</taxon>
        <taxon>Bacteroidota</taxon>
        <taxon>Cytophagia</taxon>
        <taxon>Cytophagales</taxon>
        <taxon>Hymenobacteraceae</taxon>
        <taxon>Pontibacter</taxon>
    </lineage>
</organism>
<feature type="transmembrane region" description="Helical" evidence="7">
    <location>
        <begin position="419"/>
        <end position="439"/>
    </location>
</feature>
<proteinExistence type="inferred from homology"/>
<feature type="transmembrane region" description="Helical" evidence="7">
    <location>
        <begin position="120"/>
        <end position="137"/>
    </location>
</feature>
<evidence type="ECO:0000256" key="2">
    <source>
        <dbReference type="ARBA" id="ARBA00007430"/>
    </source>
</evidence>
<dbReference type="PANTHER" id="PTHR30250">
    <property type="entry name" value="PST FAMILY PREDICTED COLANIC ACID TRANSPORTER"/>
    <property type="match status" value="1"/>
</dbReference>
<evidence type="ECO:0000256" key="1">
    <source>
        <dbReference type="ARBA" id="ARBA00004651"/>
    </source>
</evidence>
<keyword evidence="5 7" id="KW-1133">Transmembrane helix</keyword>
<keyword evidence="6 7" id="KW-0472">Membrane</keyword>
<dbReference type="PANTHER" id="PTHR30250:SF10">
    <property type="entry name" value="LIPOPOLYSACCHARIDE BIOSYNTHESIS PROTEIN WZXC"/>
    <property type="match status" value="1"/>
</dbReference>
<evidence type="ECO:0000256" key="5">
    <source>
        <dbReference type="ARBA" id="ARBA00022989"/>
    </source>
</evidence>
<feature type="transmembrane region" description="Helical" evidence="7">
    <location>
        <begin position="445"/>
        <end position="466"/>
    </location>
</feature>
<dbReference type="Pfam" id="PF13440">
    <property type="entry name" value="Polysacc_synt_3"/>
    <property type="match status" value="1"/>
</dbReference>
<dbReference type="InterPro" id="IPR050833">
    <property type="entry name" value="Poly_Biosynth_Transport"/>
</dbReference>
<feature type="transmembrane region" description="Helical" evidence="7">
    <location>
        <begin position="86"/>
        <end position="108"/>
    </location>
</feature>
<keyword evidence="9" id="KW-1185">Reference proteome</keyword>
<feature type="transmembrane region" description="Helical" evidence="7">
    <location>
        <begin position="46"/>
        <end position="65"/>
    </location>
</feature>
<gene>
    <name evidence="8" type="ORF">C8N40_11614</name>
</gene>
<protein>
    <submittedName>
        <fullName evidence="8">O-antigen/teichoic acid export membrane protein</fullName>
    </submittedName>
</protein>
<evidence type="ECO:0000256" key="4">
    <source>
        <dbReference type="ARBA" id="ARBA00022692"/>
    </source>
</evidence>
<feature type="transmembrane region" description="Helical" evidence="7">
    <location>
        <begin position="327"/>
        <end position="344"/>
    </location>
</feature>
<evidence type="ECO:0000313" key="8">
    <source>
        <dbReference type="EMBL" id="PTX10673.1"/>
    </source>
</evidence>
<comment type="caution">
    <text evidence="8">The sequence shown here is derived from an EMBL/GenBank/DDBJ whole genome shotgun (WGS) entry which is preliminary data.</text>
</comment>
<feature type="transmembrane region" description="Helical" evidence="7">
    <location>
        <begin position="21"/>
        <end position="40"/>
    </location>
</feature>
<keyword evidence="3" id="KW-1003">Cell membrane</keyword>
<feature type="transmembrane region" description="Helical" evidence="7">
    <location>
        <begin position="149"/>
        <end position="169"/>
    </location>
</feature>
<comment type="similarity">
    <text evidence="2">Belongs to the polysaccharide synthase family.</text>
</comment>
<reference evidence="8 9" key="1">
    <citation type="submission" date="2018-04" db="EMBL/GenBank/DDBJ databases">
        <title>Genomic Encyclopedia of Archaeal and Bacterial Type Strains, Phase II (KMG-II): from individual species to whole genera.</title>
        <authorList>
            <person name="Goeker M."/>
        </authorList>
    </citation>
    <scope>NUCLEOTIDE SEQUENCE [LARGE SCALE GENOMIC DNA]</scope>
    <source>
        <strain evidence="8 9">DSM 100162</strain>
    </source>
</reference>
<feature type="transmembrane region" description="Helical" evidence="7">
    <location>
        <begin position="235"/>
        <end position="254"/>
    </location>
</feature>
<dbReference type="AlphaFoldDB" id="A0A2T5Y3C2"/>
<feature type="transmembrane region" description="Helical" evidence="7">
    <location>
        <begin position="298"/>
        <end position="321"/>
    </location>
</feature>
<dbReference type="Proteomes" id="UP000244225">
    <property type="component" value="Unassembled WGS sequence"/>
</dbReference>
<accession>A0A2T5Y3C2</accession>
<sequence length="482" mass="54282">MNTKTLKGKVITGIIWNTVQLIVNRSFSFVIKLVLAKILFPEQFGLVGMAAVFTSFVQVFNDLGFGAALVQRKEEDLREEHYHTSFWTGITWSIALYILIALIVAPLAAEFYKEPVMEQIIPVLSLGVLASPINLVHRAQLTKQLDFRRLTYISNFSSIFSGILSLILAFSGFGVWALVFNSVATFVVAMPMYFKATRWKPKLIWQKEAFTEIFGFGVNTMGTQVFNNLISKFDYLIIGKLLSASALGVYTLAFTLTDTFRGQLMSVMNTVMYPIYGKKQDDVKSLTLYYLKVVEYNAIIIYPIMMVMMLFASPIISGFFGEKWLDAIIPVQILSVSVVFHLMVSSNTSLIRGMGKPGLEFKLQLFKSLVLYVPLIFLGTKLYGTVGAAMAILINKVLSVFIAQYYLKKLLNISFSRLLIAIKPSSFGLILGLGVGYLLYFKLKIFWPVSAAASLMIYTLIVYLMIGKELLHQVRSFRNQKM</sequence>
<dbReference type="CDD" id="cd13127">
    <property type="entry name" value="MATE_tuaB_like"/>
    <property type="match status" value="1"/>
</dbReference>
<evidence type="ECO:0000256" key="3">
    <source>
        <dbReference type="ARBA" id="ARBA00022475"/>
    </source>
</evidence>
<keyword evidence="4 7" id="KW-0812">Transmembrane</keyword>
<feature type="transmembrane region" description="Helical" evidence="7">
    <location>
        <begin position="389"/>
        <end position="407"/>
    </location>
</feature>
<dbReference type="GO" id="GO:0005886">
    <property type="term" value="C:plasma membrane"/>
    <property type="evidence" value="ECO:0007669"/>
    <property type="project" value="UniProtKB-SubCell"/>
</dbReference>
<evidence type="ECO:0000313" key="9">
    <source>
        <dbReference type="Proteomes" id="UP000244225"/>
    </source>
</evidence>
<dbReference type="OrthoDB" id="9770347at2"/>
<dbReference type="EMBL" id="QBKI01000016">
    <property type="protein sequence ID" value="PTX10673.1"/>
    <property type="molecule type" value="Genomic_DNA"/>
</dbReference>
<evidence type="ECO:0000256" key="7">
    <source>
        <dbReference type="SAM" id="Phobius"/>
    </source>
</evidence>